<dbReference type="HOGENOM" id="CLU_1665980_0_0_10"/>
<gene>
    <name evidence="2" type="ORF">C801_04059</name>
</gene>
<dbReference type="RefSeq" id="WP_016274487.1">
    <property type="nucleotide sequence ID" value="NZ_KE159491.1"/>
</dbReference>
<dbReference type="PROSITE" id="PS51257">
    <property type="entry name" value="PROKAR_LIPOPROTEIN"/>
    <property type="match status" value="1"/>
</dbReference>
<reference evidence="2 3" key="1">
    <citation type="submission" date="2013-04" db="EMBL/GenBank/DDBJ databases">
        <title>The Genome Sequence of Bacteroides uniformis dnLKV2.</title>
        <authorList>
            <consortium name="The Broad Institute Genomics Platform"/>
            <consortium name="The Broad Institute Genome Sequencing Center for Infectious Disease"/>
            <person name="Earl A."/>
            <person name="Xavier R."/>
            <person name="Kuhn K."/>
            <person name="Stappenbeck T."/>
            <person name="Walker B."/>
            <person name="Young S."/>
            <person name="Zeng Q."/>
            <person name="Gargeya S."/>
            <person name="Fitzgerald M."/>
            <person name="Haas B."/>
            <person name="Abouelleil A."/>
            <person name="Allen A.W."/>
            <person name="Alvarado L."/>
            <person name="Arachchi H.M."/>
            <person name="Berlin A.M."/>
            <person name="Chapman S.B."/>
            <person name="Gainer-Dewar J."/>
            <person name="Goldberg J."/>
            <person name="Griggs A."/>
            <person name="Gujja S."/>
            <person name="Hansen M."/>
            <person name="Howarth C."/>
            <person name="Imamovic A."/>
            <person name="Ireland A."/>
            <person name="Larimer J."/>
            <person name="McCowan C."/>
            <person name="Murphy C."/>
            <person name="Pearson M."/>
            <person name="Poon T.W."/>
            <person name="Priest M."/>
            <person name="Roberts A."/>
            <person name="Saif S."/>
            <person name="Shea T."/>
            <person name="Sisk P."/>
            <person name="Sykes S."/>
            <person name="Wortman J."/>
            <person name="Nusbaum C."/>
            <person name="Birren B."/>
        </authorList>
    </citation>
    <scope>NUCLEOTIDE SEQUENCE [LARGE SCALE GENOMIC DNA]</scope>
    <source>
        <strain evidence="3">dnLKV2</strain>
    </source>
</reference>
<dbReference type="EMBL" id="ASSO01000014">
    <property type="protein sequence ID" value="EOS05128.1"/>
    <property type="molecule type" value="Genomic_DNA"/>
</dbReference>
<dbReference type="Proteomes" id="UP000014212">
    <property type="component" value="Unassembled WGS sequence"/>
</dbReference>
<accession>R9HM69</accession>
<dbReference type="PATRIC" id="fig|1235787.3.peg.4123"/>
<comment type="caution">
    <text evidence="2">The sequence shown here is derived from an EMBL/GenBank/DDBJ whole genome shotgun (WGS) entry which is preliminary data.</text>
</comment>
<name>R9HM69_BACUN</name>
<evidence type="ECO:0000313" key="3">
    <source>
        <dbReference type="Proteomes" id="UP000014212"/>
    </source>
</evidence>
<evidence type="ECO:0000256" key="1">
    <source>
        <dbReference type="SAM" id="SignalP"/>
    </source>
</evidence>
<sequence>MKKQFLFLFLLLGLCGCANQSVNEDQATPVENKTVTAKTVKEYIESNEFIDILPEQDQQEAATRSIQDQQAINYQMMAVMYRFYKHCTMDDAGIITCHITSGAEINVSEEAFEMRIKEMNSWNDRIREKISKGIKYKVVRIDDKYFENLLNFK</sequence>
<proteinExistence type="predicted"/>
<dbReference type="AlphaFoldDB" id="R9HM69"/>
<organism evidence="2 3">
    <name type="scientific">Bacteroides uniformis dnLKV2</name>
    <dbReference type="NCBI Taxonomy" id="1235787"/>
    <lineage>
        <taxon>Bacteria</taxon>
        <taxon>Pseudomonadati</taxon>
        <taxon>Bacteroidota</taxon>
        <taxon>Bacteroidia</taxon>
        <taxon>Bacteroidales</taxon>
        <taxon>Bacteroidaceae</taxon>
        <taxon>Bacteroides</taxon>
    </lineage>
</organism>
<feature type="signal peptide" evidence="1">
    <location>
        <begin position="1"/>
        <end position="20"/>
    </location>
</feature>
<feature type="chain" id="PRO_5004473515" description="Lipoprotein" evidence="1">
    <location>
        <begin position="21"/>
        <end position="153"/>
    </location>
</feature>
<evidence type="ECO:0008006" key="4">
    <source>
        <dbReference type="Google" id="ProtNLM"/>
    </source>
</evidence>
<keyword evidence="1" id="KW-0732">Signal</keyword>
<evidence type="ECO:0000313" key="2">
    <source>
        <dbReference type="EMBL" id="EOS05128.1"/>
    </source>
</evidence>
<protein>
    <recommendedName>
        <fullName evidence="4">Lipoprotein</fullName>
    </recommendedName>
</protein>